<comment type="caution">
    <text evidence="1">The sequence shown here is derived from an EMBL/GenBank/DDBJ whole genome shotgun (WGS) entry which is preliminary data.</text>
</comment>
<dbReference type="AlphaFoldDB" id="A0A167QZJ4"/>
<proteinExistence type="predicted"/>
<dbReference type="Proteomes" id="UP000076881">
    <property type="component" value="Unassembled WGS sequence"/>
</dbReference>
<evidence type="ECO:0000313" key="1">
    <source>
        <dbReference type="EMBL" id="OAA58130.1"/>
    </source>
</evidence>
<keyword evidence="2" id="KW-1185">Reference proteome</keyword>
<evidence type="ECO:0000313" key="2">
    <source>
        <dbReference type="Proteomes" id="UP000076881"/>
    </source>
</evidence>
<protein>
    <submittedName>
        <fullName evidence="1">Uncharacterized protein</fullName>
    </submittedName>
</protein>
<organism evidence="1 2">
    <name type="scientific">Akanthomyces lecanii RCEF 1005</name>
    <dbReference type="NCBI Taxonomy" id="1081108"/>
    <lineage>
        <taxon>Eukaryota</taxon>
        <taxon>Fungi</taxon>
        <taxon>Dikarya</taxon>
        <taxon>Ascomycota</taxon>
        <taxon>Pezizomycotina</taxon>
        <taxon>Sordariomycetes</taxon>
        <taxon>Hypocreomycetidae</taxon>
        <taxon>Hypocreales</taxon>
        <taxon>Cordycipitaceae</taxon>
        <taxon>Akanthomyces</taxon>
        <taxon>Cordyceps confragosa</taxon>
    </lineage>
</organism>
<reference evidence="1 2" key="1">
    <citation type="journal article" date="2016" name="Genome Biol. Evol.">
        <title>Divergent and convergent evolution of fungal pathogenicity.</title>
        <authorList>
            <person name="Shang Y."/>
            <person name="Xiao G."/>
            <person name="Zheng P."/>
            <person name="Cen K."/>
            <person name="Zhan S."/>
            <person name="Wang C."/>
        </authorList>
    </citation>
    <scope>NUCLEOTIDE SEQUENCE [LARGE SCALE GENOMIC DNA]</scope>
    <source>
        <strain evidence="1 2">RCEF 1005</strain>
    </source>
</reference>
<sequence length="415" mass="46430">MSDAVDFLTAEQAKESTLLHFYVVAKFGDEYCPLAAVAQSPPDDTQWMNMQLPFIAGAALEMYQWFGDKSVRCCVRAELDAAKDLLSTGRVNVPGTLGGEPASRLLTPEAKKAMKMDPLPARFPFLANSLRRCVKELPIDRLGMSESAVKHWDIVPLGTVLEYDDIRNAAILIDITDPEKIKMCGVDHVFQDDVVNKTAKIVDTAGTSRMHGDVIFKDGPAVRGTRPVHEWLEERWKKDQGWTEVVAGFPDIPEIPEEVLQMFWTNAPIVTREAPPLTTFEDSEWLLALLKSDTSRGKYVGLVHICDITPDILVATLTDSEIRESVEHLAFGTDVFSGPQDQEGFDKVAKALHNLPRLSKVYVAETPKQFLTAKHREDTKVTQRAFEKRVQHLNNTVWSSTFMDFSCGHATDLQN</sequence>
<dbReference type="EMBL" id="AZHF01000028">
    <property type="protein sequence ID" value="OAA58130.1"/>
    <property type="molecule type" value="Genomic_DNA"/>
</dbReference>
<gene>
    <name evidence="1" type="ORF">LEL_10895</name>
</gene>
<name>A0A167QZJ4_CORDF</name>
<accession>A0A167QZJ4</accession>